<feature type="region of interest" description="Disordered" evidence="1">
    <location>
        <begin position="133"/>
        <end position="220"/>
    </location>
</feature>
<reference evidence="3" key="1">
    <citation type="submission" date="2020-05" db="EMBL/GenBank/DDBJ databases">
        <title>Mycena genomes resolve the evolution of fungal bioluminescence.</title>
        <authorList>
            <person name="Tsai I.J."/>
        </authorList>
    </citation>
    <scope>NUCLEOTIDE SEQUENCE</scope>
    <source>
        <strain evidence="3">171206Taipei</strain>
    </source>
</reference>
<gene>
    <name evidence="3" type="ORF">MIND_00886300</name>
</gene>
<evidence type="ECO:0000259" key="2">
    <source>
        <dbReference type="Pfam" id="PF17667"/>
    </source>
</evidence>
<evidence type="ECO:0000256" key="1">
    <source>
        <dbReference type="SAM" id="MobiDB-lite"/>
    </source>
</evidence>
<dbReference type="Proteomes" id="UP000636479">
    <property type="component" value="Unassembled WGS sequence"/>
</dbReference>
<feature type="compositionally biased region" description="Low complexity" evidence="1">
    <location>
        <begin position="206"/>
        <end position="218"/>
    </location>
</feature>
<dbReference type="GeneID" id="59348032"/>
<keyword evidence="3" id="KW-0418">Kinase</keyword>
<name>A0A8H6SIH3_9AGAR</name>
<proteinExistence type="predicted"/>
<dbReference type="InterPro" id="IPR040976">
    <property type="entry name" value="Pkinase_fungal"/>
</dbReference>
<feature type="compositionally biased region" description="Polar residues" evidence="1">
    <location>
        <begin position="649"/>
        <end position="658"/>
    </location>
</feature>
<feature type="compositionally biased region" description="Polar residues" evidence="1">
    <location>
        <begin position="187"/>
        <end position="201"/>
    </location>
</feature>
<feature type="compositionally biased region" description="Basic and acidic residues" evidence="1">
    <location>
        <begin position="995"/>
        <end position="1010"/>
    </location>
</feature>
<keyword evidence="3" id="KW-0808">Transferase</keyword>
<dbReference type="GO" id="GO:0016301">
    <property type="term" value="F:kinase activity"/>
    <property type="evidence" value="ECO:0007669"/>
    <property type="project" value="UniProtKB-KW"/>
</dbReference>
<feature type="region of interest" description="Disordered" evidence="1">
    <location>
        <begin position="377"/>
        <end position="760"/>
    </location>
</feature>
<feature type="compositionally biased region" description="Basic and acidic residues" evidence="1">
    <location>
        <begin position="589"/>
        <end position="599"/>
    </location>
</feature>
<comment type="caution">
    <text evidence="3">The sequence shown here is derived from an EMBL/GenBank/DDBJ whole genome shotgun (WGS) entry which is preliminary data.</text>
</comment>
<keyword evidence="4" id="KW-1185">Reference proteome</keyword>
<feature type="region of interest" description="Disordered" evidence="1">
    <location>
        <begin position="993"/>
        <end position="1059"/>
    </location>
</feature>
<feature type="compositionally biased region" description="Low complexity" evidence="1">
    <location>
        <begin position="150"/>
        <end position="167"/>
    </location>
</feature>
<feature type="compositionally biased region" description="Polar residues" evidence="1">
    <location>
        <begin position="1030"/>
        <end position="1039"/>
    </location>
</feature>
<organism evidence="3 4">
    <name type="scientific">Mycena indigotica</name>
    <dbReference type="NCBI Taxonomy" id="2126181"/>
    <lineage>
        <taxon>Eukaryota</taxon>
        <taxon>Fungi</taxon>
        <taxon>Dikarya</taxon>
        <taxon>Basidiomycota</taxon>
        <taxon>Agaricomycotina</taxon>
        <taxon>Agaricomycetes</taxon>
        <taxon>Agaricomycetidae</taxon>
        <taxon>Agaricales</taxon>
        <taxon>Marasmiineae</taxon>
        <taxon>Mycenaceae</taxon>
        <taxon>Mycena</taxon>
    </lineage>
</organism>
<dbReference type="RefSeq" id="XP_037218758.1">
    <property type="nucleotide sequence ID" value="XM_037365516.1"/>
</dbReference>
<dbReference type="AlphaFoldDB" id="A0A8H6SIH3"/>
<accession>A0A8H6SIH3</accession>
<feature type="compositionally biased region" description="Polar residues" evidence="1">
    <location>
        <begin position="133"/>
        <end position="148"/>
    </location>
</feature>
<feature type="compositionally biased region" description="Low complexity" evidence="1">
    <location>
        <begin position="1012"/>
        <end position="1025"/>
    </location>
</feature>
<evidence type="ECO:0000313" key="3">
    <source>
        <dbReference type="EMBL" id="KAF7299370.1"/>
    </source>
</evidence>
<feature type="compositionally biased region" description="Polar residues" evidence="1">
    <location>
        <begin position="380"/>
        <end position="393"/>
    </location>
</feature>
<dbReference type="OrthoDB" id="3062224at2759"/>
<evidence type="ECO:0000313" key="4">
    <source>
        <dbReference type="Proteomes" id="UP000636479"/>
    </source>
</evidence>
<sequence length="1059" mass="114906">MSQAEVSRAYDAFCVEHGGNATHILHTYLARNVQQPTQQSRRANFNRLTKDCKASLVRLERAGFEGFTVVVAPIINQDKDLGWAHATGKLQSYPDVLHADENDIIGLFQSIAFGTELVPVAKAFQGALNGSTTASKVATGSATTSASKVATGSATTSNAATGSMSTSHNPKAPAPSKSIKGKAKATSPPSSDNDNEGNTTKTAHKASGGASAEATEASRALRKEMGAASIEDVGIDIFHSFTHNGFAWNQLTSRVLLPERFRIVNFPAITPFPIEHRMRKGVSGLTKRQRQGLETALQSRKLHPQAGIRIERVSDQIPDISNLLLILRHDYTRPPPSPTADERRIRCYWRSSSKRPVYNLDATDNIWFSMFDLDKDPEPTNGQPLNNPPTMISKTKAKTVSKPTSTVVATTKKDRKSAAPASSVEASETPSESESDGDGEAKMGASDSDFVPPKKEGKSIRPKQATQQVRTHRQTYIIDSKSEDDDYDDAALPPFKKVAPSQDPPRRQASTSGDIDVEMHNANGPNEKRQRNIRAQVGGGARAVSEVAPTHRNSASQQVLRLPSEAVNVIPEERQFGQRRGGFLKPYQQKHDDSEDDHGGNGSSPSPQPKPKPPMGVKRRAAGQPTQGEGTAGGKRPRMLMDYVDITPPSKSGSNLKQTKPVPTKPVPTKPAPSNQRQPPPVGSLQRPAPKTTGNATGDSQAAQRSTTNTIPASAPTQNTRAPPGDIPTSDNRATPLVPEHRPAPSVAHQRPQQNSSALHAAPGAIPAHVGRSSDAPAFVAGSSTGTMISAALLPALVRQWDTLDEGRKAWYLEKMDDDMQVKFLGLLVTPGSNRIKANWEEIKETLKDMTGTFAFMAIAILEERGERHDIVHDLESVYWVLIWLVLRHTKHCHPHGANACRNLFDAPKASGKLAWLNLSSSTELLPDKETPLRELLLELAEVIHVGALTLRHVKQPISYEKWCTMLQDALRLSGWPVNDTAIPYKLVSANKPHLNGEKARQSQARERRSIQQQQQLGAPAAGPLKRGSDQITDPTSQASKKRKTTPPSSRPATFEGSP</sequence>
<dbReference type="Pfam" id="PF17667">
    <property type="entry name" value="Pkinase_fungal"/>
    <property type="match status" value="1"/>
</dbReference>
<feature type="compositionally biased region" description="Low complexity" evidence="1">
    <location>
        <begin position="418"/>
        <end position="430"/>
    </location>
</feature>
<dbReference type="EMBL" id="JACAZF010000007">
    <property type="protein sequence ID" value="KAF7299370.1"/>
    <property type="molecule type" value="Genomic_DNA"/>
</dbReference>
<feature type="domain" description="Fungal-type protein kinase" evidence="2">
    <location>
        <begin position="847"/>
        <end position="886"/>
    </location>
</feature>
<protein>
    <submittedName>
        <fullName evidence="3">Pkinase-fungal domain-containing protein</fullName>
    </submittedName>
</protein>
<feature type="compositionally biased region" description="Polar residues" evidence="1">
    <location>
        <begin position="692"/>
        <end position="721"/>
    </location>
</feature>